<dbReference type="EMBL" id="MWPH01000003">
    <property type="protein sequence ID" value="OVE83795.1"/>
    <property type="molecule type" value="Genomic_DNA"/>
</dbReference>
<evidence type="ECO:0000313" key="2">
    <source>
        <dbReference type="EMBL" id="OVE83795.1"/>
    </source>
</evidence>
<dbReference type="InterPro" id="IPR013971">
    <property type="entry name" value="HalX_domain"/>
</dbReference>
<dbReference type="Gene3D" id="3.40.50.2300">
    <property type="match status" value="1"/>
</dbReference>
<sequence length="189" mass="21324">MVLESTQRILVVHRERPLSVIDSERLSVPIAIDQVSFDISILEQLENCYDLLVLDWHLEQPDARGVLDAFRQTAPESWVLALAAEVPDDDPVDRGVDEVLVEPVAPTALAGTLERLLFQCAYERTMHNLFRLSTERAVLETELESDVAVGDQYQSVVQELQTCRERAASIRAELSGDSFDQTLRQLFSE</sequence>
<dbReference type="Proteomes" id="UP000196084">
    <property type="component" value="Unassembled WGS sequence"/>
</dbReference>
<accession>A0A202E6C1</accession>
<dbReference type="SUPFAM" id="SSF52172">
    <property type="entry name" value="CheY-like"/>
    <property type="match status" value="1"/>
</dbReference>
<evidence type="ECO:0000259" key="1">
    <source>
        <dbReference type="Pfam" id="PF08663"/>
    </source>
</evidence>
<keyword evidence="3" id="KW-1185">Reference proteome</keyword>
<dbReference type="InterPro" id="IPR011006">
    <property type="entry name" value="CheY-like_superfamily"/>
</dbReference>
<dbReference type="AlphaFoldDB" id="A0A202E6C1"/>
<organism evidence="2 3">
    <name type="scientific">Natronolimnobius baerhuensis</name>
    <dbReference type="NCBI Taxonomy" id="253108"/>
    <lineage>
        <taxon>Archaea</taxon>
        <taxon>Methanobacteriati</taxon>
        <taxon>Methanobacteriota</taxon>
        <taxon>Stenosarchaea group</taxon>
        <taxon>Halobacteria</taxon>
        <taxon>Halobacteriales</taxon>
        <taxon>Natrialbaceae</taxon>
        <taxon>Natronolimnobius</taxon>
    </lineage>
</organism>
<reference evidence="2 3" key="1">
    <citation type="submission" date="2017-02" db="EMBL/GenBank/DDBJ databases">
        <title>Natronthermophilus aegyptiacus gen. nov.,sp. nov., an aerobic, extremely halophilic alkalithermophilic archaeon isolated from the athalassohaline Wadi An Natrun, Egypt.</title>
        <authorList>
            <person name="Zhao B."/>
        </authorList>
    </citation>
    <scope>NUCLEOTIDE SEQUENCE [LARGE SCALE GENOMIC DNA]</scope>
    <source>
        <strain evidence="2 3">CGMCC 1.3597</strain>
    </source>
</reference>
<dbReference type="RefSeq" id="WP_087715244.1">
    <property type="nucleotide sequence ID" value="NZ_MWPH01000003.1"/>
</dbReference>
<proteinExistence type="predicted"/>
<protein>
    <submittedName>
        <fullName evidence="2">Response regulator receiver protein</fullName>
    </submittedName>
</protein>
<dbReference type="Pfam" id="PF08663">
    <property type="entry name" value="HalX"/>
    <property type="match status" value="1"/>
</dbReference>
<name>A0A202E6C1_9EURY</name>
<comment type="caution">
    <text evidence="2">The sequence shown here is derived from an EMBL/GenBank/DDBJ whole genome shotgun (WGS) entry which is preliminary data.</text>
</comment>
<gene>
    <name evidence="2" type="ORF">B2G88_15350</name>
</gene>
<feature type="domain" description="HalX" evidence="1">
    <location>
        <begin position="121"/>
        <end position="182"/>
    </location>
</feature>
<evidence type="ECO:0000313" key="3">
    <source>
        <dbReference type="Proteomes" id="UP000196084"/>
    </source>
</evidence>